<evidence type="ECO:0000313" key="3">
    <source>
        <dbReference type="Proteomes" id="UP001221757"/>
    </source>
</evidence>
<dbReference type="EMBL" id="JARKIE010000238">
    <property type="protein sequence ID" value="KAJ7662864.1"/>
    <property type="molecule type" value="Genomic_DNA"/>
</dbReference>
<proteinExistence type="predicted"/>
<dbReference type="AlphaFoldDB" id="A0AAD7CTL7"/>
<protein>
    <submittedName>
        <fullName evidence="2">Uncharacterized protein</fullName>
    </submittedName>
</protein>
<comment type="caution">
    <text evidence="2">The sequence shown here is derived from an EMBL/GenBank/DDBJ whole genome shotgun (WGS) entry which is preliminary data.</text>
</comment>
<feature type="region of interest" description="Disordered" evidence="1">
    <location>
        <begin position="15"/>
        <end position="52"/>
    </location>
</feature>
<evidence type="ECO:0000256" key="1">
    <source>
        <dbReference type="SAM" id="MobiDB-lite"/>
    </source>
</evidence>
<evidence type="ECO:0000313" key="2">
    <source>
        <dbReference type="EMBL" id="KAJ7662864.1"/>
    </source>
</evidence>
<organism evidence="2 3">
    <name type="scientific">Mycena rosella</name>
    <name type="common">Pink bonnet</name>
    <name type="synonym">Agaricus rosellus</name>
    <dbReference type="NCBI Taxonomy" id="1033263"/>
    <lineage>
        <taxon>Eukaryota</taxon>
        <taxon>Fungi</taxon>
        <taxon>Dikarya</taxon>
        <taxon>Basidiomycota</taxon>
        <taxon>Agaricomycotina</taxon>
        <taxon>Agaricomycetes</taxon>
        <taxon>Agaricomycetidae</taxon>
        <taxon>Agaricales</taxon>
        <taxon>Marasmiineae</taxon>
        <taxon>Mycenaceae</taxon>
        <taxon>Mycena</taxon>
    </lineage>
</organism>
<accession>A0AAD7CTL7</accession>
<keyword evidence="3" id="KW-1185">Reference proteome</keyword>
<dbReference type="Proteomes" id="UP001221757">
    <property type="component" value="Unassembled WGS sequence"/>
</dbReference>
<gene>
    <name evidence="2" type="ORF">B0H17DRAFT_1144240</name>
</gene>
<reference evidence="2" key="1">
    <citation type="submission" date="2023-03" db="EMBL/GenBank/DDBJ databases">
        <title>Massive genome expansion in bonnet fungi (Mycena s.s.) driven by repeated elements and novel gene families across ecological guilds.</title>
        <authorList>
            <consortium name="Lawrence Berkeley National Laboratory"/>
            <person name="Harder C.B."/>
            <person name="Miyauchi S."/>
            <person name="Viragh M."/>
            <person name="Kuo A."/>
            <person name="Thoen E."/>
            <person name="Andreopoulos B."/>
            <person name="Lu D."/>
            <person name="Skrede I."/>
            <person name="Drula E."/>
            <person name="Henrissat B."/>
            <person name="Morin E."/>
            <person name="Kohler A."/>
            <person name="Barry K."/>
            <person name="LaButti K."/>
            <person name="Morin E."/>
            <person name="Salamov A."/>
            <person name="Lipzen A."/>
            <person name="Mereny Z."/>
            <person name="Hegedus B."/>
            <person name="Baldrian P."/>
            <person name="Stursova M."/>
            <person name="Weitz H."/>
            <person name="Taylor A."/>
            <person name="Grigoriev I.V."/>
            <person name="Nagy L.G."/>
            <person name="Martin F."/>
            <person name="Kauserud H."/>
        </authorList>
    </citation>
    <scope>NUCLEOTIDE SEQUENCE</scope>
    <source>
        <strain evidence="2">CBHHK067</strain>
    </source>
</reference>
<sequence length="170" mass="19444">MVDGRQRFWTLLARKSGSPRSGNTAGIPRSFSSASSQLSVPSKDLRHTSSLSSTISPPLFLLRSRLCSPSLELLLEEEIQLLDVVAEHEERERLERERRERQELQLLQEAYHQPPAQLSQDNDEILSIRVPYGRVNTEEIYGIVWPTHRRHGSADHTAIIPRSTSVSRYF</sequence>
<feature type="compositionally biased region" description="Polar residues" evidence="1">
    <location>
        <begin position="18"/>
        <end position="40"/>
    </location>
</feature>
<name>A0AAD7CTL7_MYCRO</name>